<dbReference type="InterPro" id="IPR050206">
    <property type="entry name" value="FtsK/SpoIIIE/SftA"/>
</dbReference>
<dbReference type="GO" id="GO:0003677">
    <property type="term" value="F:DNA binding"/>
    <property type="evidence" value="ECO:0007669"/>
    <property type="project" value="InterPro"/>
</dbReference>
<keyword evidence="2 3" id="KW-0067">ATP-binding</keyword>
<proteinExistence type="predicted"/>
<dbReference type="InterPro" id="IPR002543">
    <property type="entry name" value="FtsK_dom"/>
</dbReference>
<evidence type="ECO:0000256" key="1">
    <source>
        <dbReference type="ARBA" id="ARBA00022741"/>
    </source>
</evidence>
<reference evidence="5" key="1">
    <citation type="submission" date="2017-04" db="EMBL/GenBank/DDBJ databases">
        <title>Recombinant gene expression system in Lactobacillus sp. using various promoters in Escherichia coli-Lactobacillus reuteri shuttle vector.</title>
        <authorList>
            <person name="Pajarillo E.A.B."/>
            <person name="Kang D.-K."/>
        </authorList>
    </citation>
    <scope>NUCLEOTIDE SEQUENCE</scope>
    <source>
        <strain evidence="5">FD3</strain>
        <plasmid evidence="5">pFD3.1</plasmid>
    </source>
</reference>
<keyword evidence="5" id="KW-0132">Cell division</keyword>
<dbReference type="Gene3D" id="3.40.50.300">
    <property type="entry name" value="P-loop containing nucleotide triphosphate hydrolases"/>
    <property type="match status" value="1"/>
</dbReference>
<name>A0A220IT11_LIMRT</name>
<dbReference type="PANTHER" id="PTHR22683:SF47">
    <property type="entry name" value="FTSK DOMAIN-CONTAINING PROTEIN YDCQ"/>
    <property type="match status" value="1"/>
</dbReference>
<evidence type="ECO:0000313" key="5">
    <source>
        <dbReference type="EMBL" id="ASI37995.1"/>
    </source>
</evidence>
<keyword evidence="5" id="KW-0614">Plasmid</keyword>
<feature type="binding site" evidence="3">
    <location>
        <begin position="54"/>
        <end position="61"/>
    </location>
    <ligand>
        <name>ATP</name>
        <dbReference type="ChEBI" id="CHEBI:30616"/>
    </ligand>
</feature>
<keyword evidence="1 3" id="KW-0547">Nucleotide-binding</keyword>
<dbReference type="GO" id="GO:0005524">
    <property type="term" value="F:ATP binding"/>
    <property type="evidence" value="ECO:0007669"/>
    <property type="project" value="UniProtKB-UniRule"/>
</dbReference>
<feature type="domain" description="FtsK" evidence="4">
    <location>
        <begin position="28"/>
        <end position="202"/>
    </location>
</feature>
<organism evidence="5">
    <name type="scientific">Limosilactobacillus reuteri</name>
    <name type="common">Lactobacillus reuteri</name>
    <dbReference type="NCBI Taxonomy" id="1598"/>
    <lineage>
        <taxon>Bacteria</taxon>
        <taxon>Bacillati</taxon>
        <taxon>Bacillota</taxon>
        <taxon>Bacilli</taxon>
        <taxon>Lactobacillales</taxon>
        <taxon>Lactobacillaceae</taxon>
        <taxon>Limosilactobacillus</taxon>
    </lineage>
</organism>
<dbReference type="SUPFAM" id="SSF52540">
    <property type="entry name" value="P-loop containing nucleoside triphosphate hydrolases"/>
    <property type="match status" value="1"/>
</dbReference>
<accession>A0A220IT11</accession>
<evidence type="ECO:0000259" key="4">
    <source>
        <dbReference type="PROSITE" id="PS50901"/>
    </source>
</evidence>
<dbReference type="GO" id="GO:0051301">
    <property type="term" value="P:cell division"/>
    <property type="evidence" value="ECO:0007669"/>
    <property type="project" value="UniProtKB-KW"/>
</dbReference>
<sequence>MITSIVNCLNVMRSITNNLGIVIFKMQIDDTFLDLSNLNRLVIPSTNIHLLIAGRTGSGKTRATLFLIAKSVLQNPNADFYFADFKSGGDYRFALNSGHLIDMQSAIDNACYALSARQAGLPDHYPYVVVLDEYPSFILSLDSKERKVYQSKLATLLNLGRAFEIHVWVVTQRPGAELFANGSRDNFNCRILMGTPSPETRRMMLGDDISDVSADWLNNNVGQGLIYRDGVGINHIAVPQLNWQKLNSFLKNSFKK</sequence>
<dbReference type="PROSITE" id="PS50901">
    <property type="entry name" value="FTSK"/>
    <property type="match status" value="1"/>
</dbReference>
<keyword evidence="5" id="KW-0131">Cell cycle</keyword>
<dbReference type="EMBL" id="KY930475">
    <property type="protein sequence ID" value="ASI37995.1"/>
    <property type="molecule type" value="Genomic_DNA"/>
</dbReference>
<dbReference type="AlphaFoldDB" id="A0A220IT11"/>
<evidence type="ECO:0000256" key="3">
    <source>
        <dbReference type="PROSITE-ProRule" id="PRU00289"/>
    </source>
</evidence>
<protein>
    <submittedName>
        <fullName evidence="5">Cell division protein FtsK</fullName>
    </submittedName>
</protein>
<dbReference type="InterPro" id="IPR027417">
    <property type="entry name" value="P-loop_NTPase"/>
</dbReference>
<geneLocation type="plasmid" evidence="5">
    <name>pFD3.1</name>
</geneLocation>
<dbReference type="PANTHER" id="PTHR22683">
    <property type="entry name" value="SPORULATION PROTEIN RELATED"/>
    <property type="match status" value="1"/>
</dbReference>
<evidence type="ECO:0000256" key="2">
    <source>
        <dbReference type="ARBA" id="ARBA00022840"/>
    </source>
</evidence>